<dbReference type="InterPro" id="IPR036188">
    <property type="entry name" value="FAD/NAD-bd_sf"/>
</dbReference>
<dbReference type="CDD" id="cd02440">
    <property type="entry name" value="AdoMet_MTases"/>
    <property type="match status" value="1"/>
</dbReference>
<dbReference type="InterPro" id="IPR050723">
    <property type="entry name" value="CFA/CMAS"/>
</dbReference>
<sequence>MDPESCNEVALKTTKEDKKTHKKKSIAVVGSGISGLGCAFSLSLSKSFSVTLLEKSFSLGGHAHTVVVPDPSSTDGSGETAVDVGFMVMNRENYPNLISLLERLDVPTIDSDMSLSISQSSTSSSPPTSRHFEFSSASPLCQVSNLFSPSFYVFLFSIIRFNTNLPKLLEQPPESPIRQMTTREYLKAHKYPEVFSTNYLLPMMAALWSASLSDVLSFPVEQLCLFLLNHKMLQIFDRPKWLTIGGRSATYVRSLHQALISNEVTVHTSTEVTKVRPADGEGELWEVISNARSLGTFDQVVFACPPSLAAKMLSSSCVDAETKQVLEAVKYEQNSVILHSDPALMPSRRSAWASWNCLGVTDLLVNGLCFNDNEGPRMKSSFVTYWLNKLQSLKTKANFFVSLNPRNPPDPKTVHGVFNLSHPQFTRSTLAATAKIRILNRANNNLFFCGAWMGFGFHEDGLRSGLEVANLMSPSSDEGTIQPLKPPDLYVPPKPSALSFLITTLPIRLCKYLVNRFLIKSIVKGKLILDLPDGSTIEYGDGSATSSSSSSYPVRVRVFDEWWFVDVAIGLDMGLARSYIKGFFTVQPLPSRGDAEGATSPKPTLVPTLLQEVSVNESEISSLVGDPSGLTRMFLLFVDNRDETLTHTKAIASHKLNSPLVNGAGLFLSAIGRALDYLRFLLFMDNTEFGGSKSNIHAHYDLSNNLFATFLDKETMMYSSAVYDIFRPNPSGPLTFGGTLEDAQKRKLDLLCSRLDLSPASRLLDIGFGWGGLSIHAARKYGCKVHGITLSVEQCKLATERVEAAGLSHLITFEIVDYRTFSKNPDSAHAFDRVVSCEMIEAVGHSHLPEFFEAVQMVMTSDGVLVMEAITTPEARYEYYRRAADYINSMIFPGSCCPSLHSLVDAAYQTSCLSLLRIDNIGVHYAETLREWRKRFNRNEEEVRKAGFDDRFVRSWNYYLTYCEAGFCSETEHCQILVFGKERTRQSRISSCMVTLGDK</sequence>
<dbReference type="Gene3D" id="3.40.50.150">
    <property type="entry name" value="Vaccinia Virus protein VP39"/>
    <property type="match status" value="1"/>
</dbReference>
<gene>
    <name evidence="2" type="ORF">TrCOL_g10905</name>
</gene>
<dbReference type="PANTHER" id="PTHR43667">
    <property type="entry name" value="CYCLOPROPANE-FATTY-ACYL-PHOSPHOLIPID SYNTHASE"/>
    <property type="match status" value="1"/>
</dbReference>
<name>A0A9W7G1E4_9STRA</name>
<organism evidence="2 3">
    <name type="scientific">Triparma columacea</name>
    <dbReference type="NCBI Taxonomy" id="722753"/>
    <lineage>
        <taxon>Eukaryota</taxon>
        <taxon>Sar</taxon>
        <taxon>Stramenopiles</taxon>
        <taxon>Ochrophyta</taxon>
        <taxon>Bolidophyceae</taxon>
        <taxon>Parmales</taxon>
        <taxon>Triparmaceae</taxon>
        <taxon>Triparma</taxon>
    </lineage>
</organism>
<dbReference type="InterPro" id="IPR029063">
    <property type="entry name" value="SAM-dependent_MTases_sf"/>
</dbReference>
<dbReference type="Gene3D" id="3.50.50.60">
    <property type="entry name" value="FAD/NAD(P)-binding domain"/>
    <property type="match status" value="2"/>
</dbReference>
<dbReference type="Gene3D" id="3.90.660.10">
    <property type="match status" value="1"/>
</dbReference>
<dbReference type="SUPFAM" id="SSF51905">
    <property type="entry name" value="FAD/NAD(P)-binding domain"/>
    <property type="match status" value="1"/>
</dbReference>
<dbReference type="InterPro" id="IPR002937">
    <property type="entry name" value="Amino_oxidase"/>
</dbReference>
<dbReference type="Pfam" id="PF01593">
    <property type="entry name" value="Amino_oxidase"/>
    <property type="match status" value="1"/>
</dbReference>
<dbReference type="Pfam" id="PF02353">
    <property type="entry name" value="CMAS"/>
    <property type="match status" value="1"/>
</dbReference>
<comment type="caution">
    <text evidence="2">The sequence shown here is derived from an EMBL/GenBank/DDBJ whole genome shotgun (WGS) entry which is preliminary data.</text>
</comment>
<dbReference type="SUPFAM" id="SSF53335">
    <property type="entry name" value="S-adenosyl-L-methionine-dependent methyltransferases"/>
    <property type="match status" value="1"/>
</dbReference>
<dbReference type="OrthoDB" id="412182at2759"/>
<keyword evidence="3" id="KW-1185">Reference proteome</keyword>
<dbReference type="Proteomes" id="UP001165065">
    <property type="component" value="Unassembled WGS sequence"/>
</dbReference>
<evidence type="ECO:0000313" key="3">
    <source>
        <dbReference type="Proteomes" id="UP001165065"/>
    </source>
</evidence>
<dbReference type="PANTHER" id="PTHR43667:SF2">
    <property type="entry name" value="FATTY ACID C-METHYL TRANSFERASE"/>
    <property type="match status" value="1"/>
</dbReference>
<feature type="domain" description="Amine oxidase" evidence="1">
    <location>
        <begin position="33"/>
        <end position="471"/>
    </location>
</feature>
<dbReference type="EMBL" id="BRYA01000646">
    <property type="protein sequence ID" value="GMI27569.1"/>
    <property type="molecule type" value="Genomic_DNA"/>
</dbReference>
<evidence type="ECO:0000259" key="1">
    <source>
        <dbReference type="Pfam" id="PF01593"/>
    </source>
</evidence>
<reference evidence="3" key="1">
    <citation type="journal article" date="2023" name="Commun. Biol.">
        <title>Genome analysis of Parmales, the sister group of diatoms, reveals the evolutionary specialization of diatoms from phago-mixotrophs to photoautotrophs.</title>
        <authorList>
            <person name="Ban H."/>
            <person name="Sato S."/>
            <person name="Yoshikawa S."/>
            <person name="Yamada K."/>
            <person name="Nakamura Y."/>
            <person name="Ichinomiya M."/>
            <person name="Sato N."/>
            <person name="Blanc-Mathieu R."/>
            <person name="Endo H."/>
            <person name="Kuwata A."/>
            <person name="Ogata H."/>
        </authorList>
    </citation>
    <scope>NUCLEOTIDE SEQUENCE [LARGE SCALE GENOMIC DNA]</scope>
</reference>
<protein>
    <recommendedName>
        <fullName evidence="1">Amine oxidase domain-containing protein</fullName>
    </recommendedName>
</protein>
<accession>A0A9W7G1E4</accession>
<proteinExistence type="predicted"/>
<dbReference type="AlphaFoldDB" id="A0A9W7G1E4"/>
<evidence type="ECO:0000313" key="2">
    <source>
        <dbReference type="EMBL" id="GMI27569.1"/>
    </source>
</evidence>
<dbReference type="GO" id="GO:0016491">
    <property type="term" value="F:oxidoreductase activity"/>
    <property type="evidence" value="ECO:0007669"/>
    <property type="project" value="InterPro"/>
</dbReference>